<dbReference type="InterPro" id="IPR000668">
    <property type="entry name" value="Peptidase_C1A_C"/>
</dbReference>
<evidence type="ECO:0000256" key="3">
    <source>
        <dbReference type="SAM" id="MobiDB-lite"/>
    </source>
</evidence>
<dbReference type="InterPro" id="IPR038765">
    <property type="entry name" value="Papain-like_cys_pep_sf"/>
</dbReference>
<evidence type="ECO:0000313" key="6">
    <source>
        <dbReference type="EMBL" id="KAL3092760.1"/>
    </source>
</evidence>
<feature type="signal peptide" evidence="4">
    <location>
        <begin position="1"/>
        <end position="30"/>
    </location>
</feature>
<accession>A0ABD2JQ48</accession>
<feature type="region of interest" description="Disordered" evidence="3">
    <location>
        <begin position="79"/>
        <end position="109"/>
    </location>
</feature>
<keyword evidence="2" id="KW-0175">Coiled coil</keyword>
<evidence type="ECO:0000256" key="2">
    <source>
        <dbReference type="SAM" id="Coils"/>
    </source>
</evidence>
<feature type="coiled-coil region" evidence="2">
    <location>
        <begin position="32"/>
        <end position="59"/>
    </location>
</feature>
<feature type="chain" id="PRO_5044870787" description="Peptidase C1A papain C-terminal domain-containing protein" evidence="4">
    <location>
        <begin position="31"/>
        <end position="384"/>
    </location>
</feature>
<organism evidence="6 7">
    <name type="scientific">Heterodera schachtii</name>
    <name type="common">Sugarbeet cyst nematode worm</name>
    <name type="synonym">Tylenchus schachtii</name>
    <dbReference type="NCBI Taxonomy" id="97005"/>
    <lineage>
        <taxon>Eukaryota</taxon>
        <taxon>Metazoa</taxon>
        <taxon>Ecdysozoa</taxon>
        <taxon>Nematoda</taxon>
        <taxon>Chromadorea</taxon>
        <taxon>Rhabditida</taxon>
        <taxon>Tylenchina</taxon>
        <taxon>Tylenchomorpha</taxon>
        <taxon>Tylenchoidea</taxon>
        <taxon>Heteroderidae</taxon>
        <taxon>Heteroderinae</taxon>
        <taxon>Heterodera</taxon>
    </lineage>
</organism>
<dbReference type="AlphaFoldDB" id="A0ABD2JQ48"/>
<dbReference type="Pfam" id="PF00112">
    <property type="entry name" value="Peptidase_C1"/>
    <property type="match status" value="1"/>
</dbReference>
<comment type="caution">
    <text evidence="6">The sequence shown here is derived from an EMBL/GenBank/DDBJ whole genome shotgun (WGS) entry which is preliminary data.</text>
</comment>
<protein>
    <recommendedName>
        <fullName evidence="5">Peptidase C1A papain C-terminal domain-containing protein</fullName>
    </recommendedName>
</protein>
<reference evidence="6 7" key="1">
    <citation type="submission" date="2024-10" db="EMBL/GenBank/DDBJ databases">
        <authorList>
            <person name="Kim D."/>
        </authorList>
    </citation>
    <scope>NUCLEOTIDE SEQUENCE [LARGE SCALE GENOMIC DNA]</scope>
    <source>
        <strain evidence="6">Taebaek</strain>
    </source>
</reference>
<feature type="domain" description="Peptidase C1A papain C-terminal" evidence="5">
    <location>
        <begin position="106"/>
        <end position="381"/>
    </location>
</feature>
<keyword evidence="4" id="KW-0732">Signal</keyword>
<evidence type="ECO:0000259" key="5">
    <source>
        <dbReference type="SMART" id="SM00645"/>
    </source>
</evidence>
<dbReference type="Gene3D" id="3.90.70.10">
    <property type="entry name" value="Cysteine proteinases"/>
    <property type="match status" value="1"/>
</dbReference>
<dbReference type="InterPro" id="IPR013128">
    <property type="entry name" value="Peptidase_C1A"/>
</dbReference>
<name>A0ABD2JQ48_HETSC</name>
<evidence type="ECO:0000256" key="4">
    <source>
        <dbReference type="SAM" id="SignalP"/>
    </source>
</evidence>
<dbReference type="SUPFAM" id="SSF54001">
    <property type="entry name" value="Cysteine proteinases"/>
    <property type="match status" value="1"/>
</dbReference>
<gene>
    <name evidence="6" type="ORF">niasHS_007969</name>
</gene>
<proteinExistence type="inferred from homology"/>
<comment type="similarity">
    <text evidence="1">Belongs to the peptidase C1 family.</text>
</comment>
<evidence type="ECO:0000313" key="7">
    <source>
        <dbReference type="Proteomes" id="UP001620645"/>
    </source>
</evidence>
<evidence type="ECO:0000256" key="1">
    <source>
        <dbReference type="ARBA" id="ARBA00008455"/>
    </source>
</evidence>
<dbReference type="Proteomes" id="UP001620645">
    <property type="component" value="Unassembled WGS sequence"/>
</dbReference>
<dbReference type="SMART" id="SM00645">
    <property type="entry name" value="Pept_C1"/>
    <property type="match status" value="1"/>
</dbReference>
<sequence>MAQTNNNLFKHAFALFSLIPLVILIAVVLAEKSATNSDNDNAEKKAKEYVDKLNEAQNYWTAVVRENFVIMDRKPLKKMANGPIETPKQQQNKTQQRKANKSASALPSQFDARKQWPECADFIGMVTHQGYNGNGGCASAWAISAAAVLTDRICIERLKKGIRSYTNHASSFASAQDILDSHLDNKCSCSTEISTAIVWKWLAETGVVTGTNYSMDLGCKPYIYPPSKELTVKATGCRKQCEKQSSFNYREGRVFKLKGASTHWEGADENREEEMMREIMTNGPIQVQVDWYADAYLYGQSSTRVNVYMHTIVNQTDKGDYVEASLKLIGWGEESTDKGELVKYWFGVNSFGTDWGLNGLFKWRRGTDECRIESKGISFGIPDV</sequence>
<dbReference type="EMBL" id="JBICCN010000118">
    <property type="protein sequence ID" value="KAL3092760.1"/>
    <property type="molecule type" value="Genomic_DNA"/>
</dbReference>
<keyword evidence="7" id="KW-1185">Reference proteome</keyword>
<dbReference type="PANTHER" id="PTHR12411">
    <property type="entry name" value="CYSTEINE PROTEASE FAMILY C1-RELATED"/>
    <property type="match status" value="1"/>
</dbReference>